<name>A0A4Y5FGF0_9CAUD</name>
<dbReference type="Proteomes" id="UP000308874">
    <property type="component" value="Segment"/>
</dbReference>
<organism evidence="1 2">
    <name type="scientific">Lactobacillus phage 521B</name>
    <dbReference type="NCBI Taxonomy" id="2510942"/>
    <lineage>
        <taxon>Viruses</taxon>
        <taxon>Duplodnaviria</taxon>
        <taxon>Heunggongvirae</taxon>
        <taxon>Uroviricota</taxon>
        <taxon>Caudoviricetes</taxon>
        <taxon>Herelleviridae</taxon>
        <taxon>Tybeckvirus</taxon>
        <taxon>Tybeckvirus tv521B</taxon>
    </lineage>
</organism>
<reference evidence="1 2" key="1">
    <citation type="submission" date="2019-02" db="EMBL/GenBank/DDBJ databases">
        <title>Isolation of virulent Lactobacillus brevis phages.</title>
        <authorList>
            <person name="Feyereisen M."/>
            <person name="Mahony J."/>
            <person name="O'Sullivan T."/>
            <person name="van Sinderen D."/>
        </authorList>
    </citation>
    <scope>NUCLEOTIDE SEQUENCE [LARGE SCALE GENOMIC DNA]</scope>
</reference>
<evidence type="ECO:0000313" key="2">
    <source>
        <dbReference type="Proteomes" id="UP000308874"/>
    </source>
</evidence>
<proteinExistence type="predicted"/>
<keyword evidence="2" id="KW-1185">Reference proteome</keyword>
<evidence type="ECO:0000313" key="1">
    <source>
        <dbReference type="EMBL" id="QBJ03538.1"/>
    </source>
</evidence>
<sequence>MFVYIKFDENGYITDFKKEPEDGYTKSFVLNKDIKNFVKFSDKFRWDTDSQAIITPSNLPKTVDYEEAMNQINSLSTTINSLTNVMIGGI</sequence>
<dbReference type="EMBL" id="MK504443">
    <property type="protein sequence ID" value="QBJ03538.1"/>
    <property type="molecule type" value="Genomic_DNA"/>
</dbReference>
<accession>A0A4Y5FGF0</accession>
<gene>
    <name evidence="1" type="ORF">B521_0188</name>
</gene>
<protein>
    <submittedName>
        <fullName evidence="1">Uncharacterized protein</fullName>
    </submittedName>
</protein>